<evidence type="ECO:0000313" key="2">
    <source>
        <dbReference type="EMBL" id="SUC35727.1"/>
    </source>
</evidence>
<feature type="transmembrane region" description="Helical" evidence="1">
    <location>
        <begin position="40"/>
        <end position="56"/>
    </location>
</feature>
<keyword evidence="1" id="KW-1133">Transmembrane helix</keyword>
<reference evidence="2 3" key="1">
    <citation type="submission" date="2018-06" db="EMBL/GenBank/DDBJ databases">
        <authorList>
            <consortium name="Pathogen Informatics"/>
            <person name="Doyle S."/>
        </authorList>
    </citation>
    <scope>NUCLEOTIDE SEQUENCE [LARGE SCALE GENOMIC DNA]</scope>
    <source>
        <strain evidence="2 3">NCTC12026</strain>
    </source>
</reference>
<protein>
    <submittedName>
        <fullName evidence="2">Uncharacterized protein</fullName>
    </submittedName>
</protein>
<dbReference type="Proteomes" id="UP000255129">
    <property type="component" value="Unassembled WGS sequence"/>
</dbReference>
<proteinExistence type="predicted"/>
<evidence type="ECO:0000256" key="1">
    <source>
        <dbReference type="SAM" id="Phobius"/>
    </source>
</evidence>
<feature type="transmembrane region" description="Helical" evidence="1">
    <location>
        <begin position="12"/>
        <end position="34"/>
    </location>
</feature>
<keyword evidence="1" id="KW-0472">Membrane</keyword>
<sequence>MNWIIQKIMNPLTGGVGSALALNGAISLIVPSLILTTTNIYILAAILSVIFIYISIKYD</sequence>
<accession>A0A379G458</accession>
<name>A0A379G458_9GAMM</name>
<keyword evidence="1" id="KW-0812">Transmembrane</keyword>
<dbReference type="AlphaFoldDB" id="A0A379G458"/>
<evidence type="ECO:0000313" key="3">
    <source>
        <dbReference type="Proteomes" id="UP000255129"/>
    </source>
</evidence>
<dbReference type="EMBL" id="UGUA01000002">
    <property type="protein sequence ID" value="SUC35727.1"/>
    <property type="molecule type" value="Genomic_DNA"/>
</dbReference>
<gene>
    <name evidence="2" type="ORF">NCTC12026_02127</name>
</gene>
<organism evidence="2 3">
    <name type="scientific">Providencia rustigianii</name>
    <dbReference type="NCBI Taxonomy" id="158850"/>
    <lineage>
        <taxon>Bacteria</taxon>
        <taxon>Pseudomonadati</taxon>
        <taxon>Pseudomonadota</taxon>
        <taxon>Gammaproteobacteria</taxon>
        <taxon>Enterobacterales</taxon>
        <taxon>Morganellaceae</taxon>
        <taxon>Providencia</taxon>
    </lineage>
</organism>